<dbReference type="FunCoup" id="E0VXK9">
    <property type="interactions" value="39"/>
</dbReference>
<dbReference type="EMBL" id="DS235833">
    <property type="protein sequence ID" value="EEB18115.1"/>
    <property type="molecule type" value="Genomic_DNA"/>
</dbReference>
<dbReference type="Gene3D" id="3.30.1640.30">
    <property type="match status" value="1"/>
</dbReference>
<dbReference type="InterPro" id="IPR043504">
    <property type="entry name" value="Peptidase_S1_PA_chymotrypsin"/>
</dbReference>
<dbReference type="OMA" id="GIMETWR"/>
<feature type="domain" description="Peptidase S1" evidence="11">
    <location>
        <begin position="133"/>
        <end position="387"/>
    </location>
</feature>
<comment type="domain">
    <text evidence="10">The clip domain consists of 35-55 residues which are 'knitted' together usually by 3 conserved disulfide bonds forming a clip-like compact structure.</text>
</comment>
<name>E0VXK9_PEDHC</name>
<dbReference type="KEGG" id="phu:Phum_PHUM501910"/>
<evidence type="ECO:0000256" key="8">
    <source>
        <dbReference type="ARBA" id="ARBA00024195"/>
    </source>
</evidence>
<dbReference type="PRINTS" id="PR00722">
    <property type="entry name" value="CHYMOTRYPSIN"/>
</dbReference>
<keyword evidence="6" id="KW-1015">Disulfide bond</keyword>
<evidence type="ECO:0000256" key="2">
    <source>
        <dbReference type="ARBA" id="ARBA00022729"/>
    </source>
</evidence>
<evidence type="ECO:0000313" key="14">
    <source>
        <dbReference type="EnsemblMetazoa" id="PHUM501910-PA"/>
    </source>
</evidence>
<dbReference type="eggNOG" id="KOG3627">
    <property type="taxonomic scope" value="Eukaryota"/>
</dbReference>
<evidence type="ECO:0000256" key="10">
    <source>
        <dbReference type="RuleBase" id="RU366078"/>
    </source>
</evidence>
<dbReference type="SMART" id="SM00680">
    <property type="entry name" value="CLIP"/>
    <property type="match status" value="1"/>
</dbReference>
<dbReference type="InterPro" id="IPR022700">
    <property type="entry name" value="CLIP"/>
</dbReference>
<dbReference type="RefSeq" id="XP_002430853.1">
    <property type="nucleotide sequence ID" value="XM_002430808.1"/>
</dbReference>
<dbReference type="CDD" id="cd00190">
    <property type="entry name" value="Tryp_SPc"/>
    <property type="match status" value="1"/>
</dbReference>
<dbReference type="InterPro" id="IPR001254">
    <property type="entry name" value="Trypsin_dom"/>
</dbReference>
<dbReference type="InterPro" id="IPR001314">
    <property type="entry name" value="Peptidase_S1A"/>
</dbReference>
<evidence type="ECO:0000313" key="13">
    <source>
        <dbReference type="EMBL" id="EEB18115.1"/>
    </source>
</evidence>
<dbReference type="GO" id="GO:0006508">
    <property type="term" value="P:proteolysis"/>
    <property type="evidence" value="ECO:0007669"/>
    <property type="project" value="UniProtKB-KW"/>
</dbReference>
<dbReference type="SUPFAM" id="SSF50494">
    <property type="entry name" value="Trypsin-like serine proteases"/>
    <property type="match status" value="1"/>
</dbReference>
<dbReference type="VEuPathDB" id="VectorBase:PHUM501910"/>
<dbReference type="PROSITE" id="PS50240">
    <property type="entry name" value="TRYPSIN_DOM"/>
    <property type="match status" value="1"/>
</dbReference>
<evidence type="ECO:0000256" key="5">
    <source>
        <dbReference type="ARBA" id="ARBA00023145"/>
    </source>
</evidence>
<dbReference type="PROSITE" id="PS00135">
    <property type="entry name" value="TRYPSIN_SER"/>
    <property type="match status" value="1"/>
</dbReference>
<keyword evidence="3 9" id="KW-0378">Hydrolase</keyword>
<dbReference type="HOGENOM" id="CLU_006842_0_3_1"/>
<dbReference type="InterPro" id="IPR033116">
    <property type="entry name" value="TRYPSIN_SER"/>
</dbReference>
<dbReference type="InterPro" id="IPR009003">
    <property type="entry name" value="Peptidase_S1_PA"/>
</dbReference>
<keyword evidence="10" id="KW-0964">Secreted</keyword>
<dbReference type="InterPro" id="IPR051487">
    <property type="entry name" value="Ser/Thr_Proteases_Immune/Dev"/>
</dbReference>
<dbReference type="EMBL" id="AAZO01006089">
    <property type="status" value="NOT_ANNOTATED_CDS"/>
    <property type="molecule type" value="Genomic_DNA"/>
</dbReference>
<protein>
    <recommendedName>
        <fullName evidence="10">CLIP domain-containing serine protease</fullName>
        <ecNumber evidence="9">3.4.21.-</ecNumber>
    </recommendedName>
</protein>
<organism>
    <name type="scientific">Pediculus humanus subsp. corporis</name>
    <name type="common">Body louse</name>
    <dbReference type="NCBI Taxonomy" id="121224"/>
    <lineage>
        <taxon>Eukaryota</taxon>
        <taxon>Metazoa</taxon>
        <taxon>Ecdysozoa</taxon>
        <taxon>Arthropoda</taxon>
        <taxon>Hexapoda</taxon>
        <taxon>Insecta</taxon>
        <taxon>Pterygota</taxon>
        <taxon>Neoptera</taxon>
        <taxon>Paraneoptera</taxon>
        <taxon>Psocodea</taxon>
        <taxon>Troctomorpha</taxon>
        <taxon>Phthiraptera</taxon>
        <taxon>Anoplura</taxon>
        <taxon>Pediculidae</taxon>
        <taxon>Pediculus</taxon>
    </lineage>
</organism>
<dbReference type="FunFam" id="2.40.10.10:FF:000006">
    <property type="entry name" value="Serine proteinase stubble"/>
    <property type="match status" value="1"/>
</dbReference>
<keyword evidence="15" id="KW-1185">Reference proteome</keyword>
<reference evidence="14" key="3">
    <citation type="submission" date="2021-02" db="UniProtKB">
        <authorList>
            <consortium name="EnsemblMetazoa"/>
        </authorList>
    </citation>
    <scope>IDENTIFICATION</scope>
    <source>
        <strain evidence="14">USDA</strain>
    </source>
</reference>
<evidence type="ECO:0000256" key="6">
    <source>
        <dbReference type="ARBA" id="ARBA00023157"/>
    </source>
</evidence>
<evidence type="ECO:0000259" key="12">
    <source>
        <dbReference type="PROSITE" id="PS51888"/>
    </source>
</evidence>
<keyword evidence="4 9" id="KW-0720">Serine protease</keyword>
<reference evidence="13" key="2">
    <citation type="submission" date="2007-04" db="EMBL/GenBank/DDBJ databases">
        <title>The genome of the human body louse.</title>
        <authorList>
            <consortium name="The Human Body Louse Genome Consortium"/>
            <person name="Kirkness E."/>
            <person name="Walenz B."/>
            <person name="Hass B."/>
            <person name="Bruggner R."/>
            <person name="Strausberg R."/>
        </authorList>
    </citation>
    <scope>NUCLEOTIDE SEQUENCE</scope>
    <source>
        <strain evidence="13">USDA</strain>
    </source>
</reference>
<proteinExistence type="inferred from homology"/>
<dbReference type="GO" id="GO:0005576">
    <property type="term" value="C:extracellular region"/>
    <property type="evidence" value="ECO:0007669"/>
    <property type="project" value="UniProtKB-SubCell"/>
</dbReference>
<evidence type="ECO:0000256" key="1">
    <source>
        <dbReference type="ARBA" id="ARBA00022670"/>
    </source>
</evidence>
<dbReference type="AlphaFoldDB" id="E0VXK9"/>
<evidence type="ECO:0000259" key="11">
    <source>
        <dbReference type="PROSITE" id="PS50240"/>
    </source>
</evidence>
<dbReference type="SMART" id="SM00020">
    <property type="entry name" value="Tryp_SPc"/>
    <property type="match status" value="1"/>
</dbReference>
<dbReference type="GO" id="GO:0004252">
    <property type="term" value="F:serine-type endopeptidase activity"/>
    <property type="evidence" value="ECO:0007669"/>
    <property type="project" value="UniProtKB-UniRule"/>
</dbReference>
<comment type="subcellular location">
    <subcellularLocation>
        <location evidence="10">Secreted</location>
    </subcellularLocation>
</comment>
<dbReference type="EnsemblMetazoa" id="PHUM501910-RA">
    <property type="protein sequence ID" value="PHUM501910-PA"/>
    <property type="gene ID" value="PHUM501910"/>
</dbReference>
<dbReference type="OrthoDB" id="8250810at2759"/>
<feature type="signal peptide" evidence="10">
    <location>
        <begin position="1"/>
        <end position="17"/>
    </location>
</feature>
<dbReference type="EC" id="3.4.21.-" evidence="9"/>
<dbReference type="Pfam" id="PF00089">
    <property type="entry name" value="Trypsin"/>
    <property type="match status" value="1"/>
</dbReference>
<feature type="domain" description="Clip" evidence="12">
    <location>
        <begin position="33"/>
        <end position="88"/>
    </location>
</feature>
<keyword evidence="2 10" id="KW-0732">Signal</keyword>
<dbReference type="Pfam" id="PF12032">
    <property type="entry name" value="CLIP"/>
    <property type="match status" value="1"/>
</dbReference>
<evidence type="ECO:0000256" key="4">
    <source>
        <dbReference type="ARBA" id="ARBA00022825"/>
    </source>
</evidence>
<evidence type="ECO:0000256" key="7">
    <source>
        <dbReference type="ARBA" id="ARBA00023180"/>
    </source>
</evidence>
<feature type="chain" id="PRO_5011412732" description="CLIP domain-containing serine protease" evidence="10">
    <location>
        <begin position="18"/>
        <end position="388"/>
    </location>
</feature>
<comment type="similarity">
    <text evidence="8 10">Belongs to the peptidase S1 family. CLIP subfamily.</text>
</comment>
<keyword evidence="5" id="KW-0865">Zymogen</keyword>
<dbReference type="CTD" id="8231547"/>
<dbReference type="GeneID" id="8231547"/>
<dbReference type="Proteomes" id="UP000009046">
    <property type="component" value="Unassembled WGS sequence"/>
</dbReference>
<keyword evidence="1 9" id="KW-0645">Protease</keyword>
<dbReference type="MEROPS" id="S01.204"/>
<dbReference type="InParanoid" id="E0VXK9"/>
<sequence length="388" mass="43207">MIRFIIITIIYIYLLNCDICSCDFTLVVRSNGECINPKGEKGYCRNINQCKSLLELLIKNKSRSNSRAIDYLRRSHCGFEGIHPVVCCPSEKKTKENYYVVNNKNAKKPLANVSYESDNNDNICGTIRETNKIIGGSVTTLYEFPWMALIGYNTRHGLQYRCGGSLINSRYVLTAAHCVTALRDISPTSVRLGEYNLSTEKDCLSDYGCAPLPIDVGIDRIISHPNYYKPELRNDIALIRLSKKIENKTSIRPICLPKNKTFSERIMMKTDTAVVTGWGTTETGIKSQVLLKATLPIVSSNDCLKVYKKKIPITESQICAGGEDGKDSCSGDSGGPLQIVGLNDEGQPVYYQEGIVSFGPKNCGTEGQPGVYTKVSYYTQWIMDNSKD</sequence>
<keyword evidence="7" id="KW-0325">Glycoprotein</keyword>
<evidence type="ECO:0000256" key="9">
    <source>
        <dbReference type="RuleBase" id="RU363034"/>
    </source>
</evidence>
<dbReference type="PROSITE" id="PS00134">
    <property type="entry name" value="TRYPSIN_HIS"/>
    <property type="match status" value="1"/>
</dbReference>
<dbReference type="PANTHER" id="PTHR24256">
    <property type="entry name" value="TRYPTASE-RELATED"/>
    <property type="match status" value="1"/>
</dbReference>
<dbReference type="Gene3D" id="2.40.10.10">
    <property type="entry name" value="Trypsin-like serine proteases"/>
    <property type="match status" value="2"/>
</dbReference>
<dbReference type="InterPro" id="IPR018114">
    <property type="entry name" value="TRYPSIN_HIS"/>
</dbReference>
<dbReference type="FunFam" id="3.30.1640.30:FF:000001">
    <property type="entry name" value="Serine protease 7"/>
    <property type="match status" value="1"/>
</dbReference>
<dbReference type="InterPro" id="IPR038565">
    <property type="entry name" value="CLIP_sf"/>
</dbReference>
<reference evidence="13" key="1">
    <citation type="submission" date="2007-04" db="EMBL/GenBank/DDBJ databases">
        <title>Annotation of Pediculus humanus corporis strain USDA.</title>
        <authorList>
            <person name="Kirkness E."/>
            <person name="Hannick L."/>
            <person name="Hass B."/>
            <person name="Bruggner R."/>
            <person name="Lawson D."/>
            <person name="Bidwell S."/>
            <person name="Joardar V."/>
            <person name="Caler E."/>
            <person name="Walenz B."/>
            <person name="Inman J."/>
            <person name="Schobel S."/>
            <person name="Galinsky K."/>
            <person name="Amedeo P."/>
            <person name="Strausberg R."/>
        </authorList>
    </citation>
    <scope>NUCLEOTIDE SEQUENCE</scope>
    <source>
        <strain evidence="13">USDA</strain>
    </source>
</reference>
<evidence type="ECO:0000256" key="3">
    <source>
        <dbReference type="ARBA" id="ARBA00022801"/>
    </source>
</evidence>
<dbReference type="PROSITE" id="PS51888">
    <property type="entry name" value="CLIP"/>
    <property type="match status" value="1"/>
</dbReference>
<gene>
    <name evidence="14" type="primary">8231547</name>
    <name evidence="13" type="ORF">Phum_PHUM501910</name>
</gene>
<evidence type="ECO:0000313" key="15">
    <source>
        <dbReference type="Proteomes" id="UP000009046"/>
    </source>
</evidence>
<accession>E0VXK9</accession>